<comment type="caution">
    <text evidence="2">The sequence shown here is derived from an EMBL/GenBank/DDBJ whole genome shotgun (WGS) entry which is preliminary data.</text>
</comment>
<protein>
    <submittedName>
        <fullName evidence="2">Uncharacterized protein</fullName>
    </submittedName>
</protein>
<dbReference type="GeneID" id="81381618"/>
<evidence type="ECO:0000313" key="3">
    <source>
        <dbReference type="Proteomes" id="UP001147733"/>
    </source>
</evidence>
<keyword evidence="1" id="KW-0812">Transmembrane</keyword>
<accession>A0A9W9P2W6</accession>
<evidence type="ECO:0000313" key="2">
    <source>
        <dbReference type="EMBL" id="KAJ5234363.1"/>
    </source>
</evidence>
<keyword evidence="1" id="KW-1133">Transmembrane helix</keyword>
<gene>
    <name evidence="2" type="ORF">N7469_003531</name>
</gene>
<dbReference type="Proteomes" id="UP001147733">
    <property type="component" value="Unassembled WGS sequence"/>
</dbReference>
<proteinExistence type="predicted"/>
<name>A0A9W9P2W6_PENCI</name>
<dbReference type="RefSeq" id="XP_056501863.1">
    <property type="nucleotide sequence ID" value="XM_056642451.1"/>
</dbReference>
<reference evidence="2" key="1">
    <citation type="submission" date="2022-11" db="EMBL/GenBank/DDBJ databases">
        <authorList>
            <person name="Petersen C."/>
        </authorList>
    </citation>
    <scope>NUCLEOTIDE SEQUENCE</scope>
    <source>
        <strain evidence="2">IBT 23319</strain>
    </source>
</reference>
<dbReference type="AlphaFoldDB" id="A0A9W9P2W6"/>
<sequence length="298" mass="32179">MSATTDSPISLTTTFTPPAACFTNTWLIEYVSGTDYYDKIVTGTDTSWWMSLGPRETGSCYPTGYQASSTDFYYSPGICPSGYWVAKDHTVTSDGEAETQATCCPDNYTANPDTTRLAWYTHNVCTSYNAYSDQLWTFTKAGTTSSTVRADGINAQGISIRWKSGDFAPKTTTAGIITSSPSSESITGAETQDATHGTSGILSKGAKAGIGVAAAVGVIMMITIAILCWMVQRKKKNLKFEEADNIDAVQVAPSSNERMGGPAELNAVYRNTVRCAELDPQGRQIPVELDTRTRTEKF</sequence>
<organism evidence="2 3">
    <name type="scientific">Penicillium citrinum</name>
    <dbReference type="NCBI Taxonomy" id="5077"/>
    <lineage>
        <taxon>Eukaryota</taxon>
        <taxon>Fungi</taxon>
        <taxon>Dikarya</taxon>
        <taxon>Ascomycota</taxon>
        <taxon>Pezizomycotina</taxon>
        <taxon>Eurotiomycetes</taxon>
        <taxon>Eurotiomycetidae</taxon>
        <taxon>Eurotiales</taxon>
        <taxon>Aspergillaceae</taxon>
        <taxon>Penicillium</taxon>
    </lineage>
</organism>
<reference evidence="2" key="2">
    <citation type="journal article" date="2023" name="IMA Fungus">
        <title>Comparative genomic study of the Penicillium genus elucidates a diverse pangenome and 15 lateral gene transfer events.</title>
        <authorList>
            <person name="Petersen C."/>
            <person name="Sorensen T."/>
            <person name="Nielsen M.R."/>
            <person name="Sondergaard T.E."/>
            <person name="Sorensen J.L."/>
            <person name="Fitzpatrick D.A."/>
            <person name="Frisvad J.C."/>
            <person name="Nielsen K.L."/>
        </authorList>
    </citation>
    <scope>NUCLEOTIDE SEQUENCE</scope>
    <source>
        <strain evidence="2">IBT 23319</strain>
    </source>
</reference>
<keyword evidence="1" id="KW-0472">Membrane</keyword>
<evidence type="ECO:0000256" key="1">
    <source>
        <dbReference type="SAM" id="Phobius"/>
    </source>
</evidence>
<dbReference type="OrthoDB" id="4770059at2759"/>
<dbReference type="EMBL" id="JAPQKT010000003">
    <property type="protein sequence ID" value="KAJ5234363.1"/>
    <property type="molecule type" value="Genomic_DNA"/>
</dbReference>
<feature type="transmembrane region" description="Helical" evidence="1">
    <location>
        <begin position="208"/>
        <end position="231"/>
    </location>
</feature>
<keyword evidence="3" id="KW-1185">Reference proteome</keyword>